<feature type="compositionally biased region" description="Acidic residues" evidence="1">
    <location>
        <begin position="123"/>
        <end position="137"/>
    </location>
</feature>
<evidence type="ECO:0000256" key="2">
    <source>
        <dbReference type="SAM" id="Phobius"/>
    </source>
</evidence>
<feature type="region of interest" description="Disordered" evidence="1">
    <location>
        <begin position="122"/>
        <end position="142"/>
    </location>
</feature>
<dbReference type="InterPro" id="IPR018580">
    <property type="entry name" value="Uncharacterised_YfhO"/>
</dbReference>
<dbReference type="EMBL" id="JAAWUZ010000004">
    <property type="protein sequence ID" value="NSG29097.1"/>
    <property type="molecule type" value="Genomic_DNA"/>
</dbReference>
<name>A0ABX2GU90_9FIRM</name>
<accession>A0ABX2GU90</accession>
<dbReference type="Proteomes" id="UP000821846">
    <property type="component" value="Unassembled WGS sequence"/>
</dbReference>
<keyword evidence="4" id="KW-1185">Reference proteome</keyword>
<evidence type="ECO:0000313" key="4">
    <source>
        <dbReference type="Proteomes" id="UP000821846"/>
    </source>
</evidence>
<proteinExistence type="predicted"/>
<keyword evidence="2" id="KW-1133">Transmembrane helix</keyword>
<comment type="caution">
    <text evidence="3">The sequence shown here is derived from an EMBL/GenBank/DDBJ whole genome shotgun (WGS) entry which is preliminary data.</text>
</comment>
<gene>
    <name evidence="3" type="ORF">HFM93_02150</name>
</gene>
<dbReference type="Pfam" id="PF09586">
    <property type="entry name" value="YfhO"/>
    <property type="match status" value="1"/>
</dbReference>
<protein>
    <submittedName>
        <fullName evidence="3">YfhO family protein</fullName>
    </submittedName>
</protein>
<sequence length="345" mass="37173">MKTMISDKTDSSSDKNTKKAKNKVLGHLLSLFFGILLGGLLCLLLVVAARHMGLISFGEADSFYDTAVSYYSEQFGDAASAQSQDPPSFARFYTRAADTSILNSDVSLDLERILQENVLLEGEGSEDADTADSDAADSESATASLAKEITGKKIRPASKLQESCTLDGISRDFTDLTVNPSSPAAIQLDTATSRLYQRVYLIFALTADSDGTLTVSQNSDMVYQIPFTAGEKKNVQIAISISSDSVNFSCEKESCRITDLALLGSVKTISAYTGAQIAFDENTEKDQISGTVTTENAGFLFLPIPYSKNVKAYVDGIKTDVLRADACFVCVPVGSGEHTFAFYRK</sequence>
<evidence type="ECO:0000256" key="1">
    <source>
        <dbReference type="SAM" id="MobiDB-lite"/>
    </source>
</evidence>
<keyword evidence="2" id="KW-0812">Transmembrane</keyword>
<evidence type="ECO:0000313" key="3">
    <source>
        <dbReference type="EMBL" id="NSG29097.1"/>
    </source>
</evidence>
<organism evidence="3 4">
    <name type="scientific">Faecalicatena fissicatena</name>
    <dbReference type="NCBI Taxonomy" id="290055"/>
    <lineage>
        <taxon>Bacteria</taxon>
        <taxon>Bacillati</taxon>
        <taxon>Bacillota</taxon>
        <taxon>Clostridia</taxon>
        <taxon>Lachnospirales</taxon>
        <taxon>Lachnospiraceae</taxon>
        <taxon>Faecalicatena</taxon>
    </lineage>
</organism>
<keyword evidence="2" id="KW-0472">Membrane</keyword>
<reference evidence="3 4" key="1">
    <citation type="journal article" date="2020" name="Cell Host Microbe">
        <title>Functional and Genomic Variation between Human-Derived Isolates of Lachnospiraceae Reveals Inter- and Intra-Species Diversity.</title>
        <authorList>
            <person name="Sorbara M.T."/>
            <person name="Littmann E.R."/>
            <person name="Fontana E."/>
            <person name="Moody T.U."/>
            <person name="Kohout C.E."/>
            <person name="Gjonbalaj M."/>
            <person name="Eaton V."/>
            <person name="Seok R."/>
            <person name="Leiner I.M."/>
            <person name="Pamer E.G."/>
        </authorList>
    </citation>
    <scope>NUCLEOTIDE SEQUENCE [LARGE SCALE GENOMIC DNA]</scope>
    <source>
        <strain evidence="3 4">MSK.14.16</strain>
    </source>
</reference>
<feature type="transmembrane region" description="Helical" evidence="2">
    <location>
        <begin position="24"/>
        <end position="49"/>
    </location>
</feature>